<comment type="caution">
    <text evidence="1">The sequence shown here is derived from an EMBL/GenBank/DDBJ whole genome shotgun (WGS) entry which is preliminary data.</text>
</comment>
<evidence type="ECO:0000313" key="1">
    <source>
        <dbReference type="EMBL" id="KAI4300100.1"/>
    </source>
</evidence>
<proteinExistence type="predicted"/>
<evidence type="ECO:0000313" key="2">
    <source>
        <dbReference type="Proteomes" id="UP000828941"/>
    </source>
</evidence>
<reference evidence="1 2" key="1">
    <citation type="journal article" date="2022" name="DNA Res.">
        <title>Chromosomal-level genome assembly of the orchid tree Bauhinia variegata (Leguminosae; Cercidoideae) supports the allotetraploid origin hypothesis of Bauhinia.</title>
        <authorList>
            <person name="Zhong Y."/>
            <person name="Chen Y."/>
            <person name="Zheng D."/>
            <person name="Pang J."/>
            <person name="Liu Y."/>
            <person name="Luo S."/>
            <person name="Meng S."/>
            <person name="Qian L."/>
            <person name="Wei D."/>
            <person name="Dai S."/>
            <person name="Zhou R."/>
        </authorList>
    </citation>
    <scope>NUCLEOTIDE SEQUENCE [LARGE SCALE GENOMIC DNA]</scope>
    <source>
        <strain evidence="1">BV-YZ2020</strain>
    </source>
</reference>
<keyword evidence="2" id="KW-1185">Reference proteome</keyword>
<sequence>MEKLFLCLFGFMLTQHCFMASLAMRITNSSTDESALLALKASLNLNPDHVLSINWSSSLSFCNWIGVTCGIHQRRVRVLNLSDMGLSGTIPPQLGNLSFLVELYLHNNSFHGHLPWDLLRLHRLKRLNLSYNGFSGEIPNGIGRLSMLQHLSFRNNNFSGSIPPSISNLSVLQTLDWNFNLITRSIPPEIGQLRRLKILRIAHNKLSGAIPPTISNISSLELLSLPGNSLSGMYLQTKDMLKKKKVKQMYGLL</sequence>
<protein>
    <submittedName>
        <fullName evidence="1">Uncharacterized protein</fullName>
    </submittedName>
</protein>
<gene>
    <name evidence="1" type="ORF">L6164_033515</name>
</gene>
<dbReference type="EMBL" id="CM039438">
    <property type="protein sequence ID" value="KAI4300100.1"/>
    <property type="molecule type" value="Genomic_DNA"/>
</dbReference>
<organism evidence="1 2">
    <name type="scientific">Bauhinia variegata</name>
    <name type="common">Purple orchid tree</name>
    <name type="synonym">Phanera variegata</name>
    <dbReference type="NCBI Taxonomy" id="167791"/>
    <lineage>
        <taxon>Eukaryota</taxon>
        <taxon>Viridiplantae</taxon>
        <taxon>Streptophyta</taxon>
        <taxon>Embryophyta</taxon>
        <taxon>Tracheophyta</taxon>
        <taxon>Spermatophyta</taxon>
        <taxon>Magnoliopsida</taxon>
        <taxon>eudicotyledons</taxon>
        <taxon>Gunneridae</taxon>
        <taxon>Pentapetalae</taxon>
        <taxon>rosids</taxon>
        <taxon>fabids</taxon>
        <taxon>Fabales</taxon>
        <taxon>Fabaceae</taxon>
        <taxon>Cercidoideae</taxon>
        <taxon>Cercideae</taxon>
        <taxon>Bauhiniinae</taxon>
        <taxon>Bauhinia</taxon>
    </lineage>
</organism>
<name>A0ACB9KS02_BAUVA</name>
<dbReference type="Proteomes" id="UP000828941">
    <property type="component" value="Chromosome 13"/>
</dbReference>
<accession>A0ACB9KS02</accession>